<proteinExistence type="predicted"/>
<reference evidence="1" key="1">
    <citation type="submission" date="2020-02" db="EMBL/GenBank/DDBJ databases">
        <authorList>
            <person name="Meier V. D."/>
        </authorList>
    </citation>
    <scope>NUCLEOTIDE SEQUENCE</scope>
    <source>
        <strain evidence="1">AVDCRST_MAG93</strain>
    </source>
</reference>
<protein>
    <submittedName>
        <fullName evidence="1">Uncharacterized protein</fullName>
    </submittedName>
</protein>
<organism evidence="1">
    <name type="scientific">uncultured Chloroflexia bacterium</name>
    <dbReference type="NCBI Taxonomy" id="1672391"/>
    <lineage>
        <taxon>Bacteria</taxon>
        <taxon>Bacillati</taxon>
        <taxon>Chloroflexota</taxon>
        <taxon>Chloroflexia</taxon>
        <taxon>environmental samples</taxon>
    </lineage>
</organism>
<name>A0A6J4N2F8_9CHLR</name>
<accession>A0A6J4N2F8</accession>
<dbReference type="EMBL" id="CADCTR010002847">
    <property type="protein sequence ID" value="CAA9371124.1"/>
    <property type="molecule type" value="Genomic_DNA"/>
</dbReference>
<dbReference type="AlphaFoldDB" id="A0A6J4N2F8"/>
<sequence>MDPVINPRYEHFCQTCECLGQATINGVTADLFFCADTVIAHFSDRPDDYVATHISHLNAFCNVFLLAAFRLHLDGQGLEPEYIPAIHPVKPLES</sequence>
<evidence type="ECO:0000313" key="1">
    <source>
        <dbReference type="EMBL" id="CAA9371124.1"/>
    </source>
</evidence>
<gene>
    <name evidence="1" type="ORF">AVDCRST_MAG93-8435</name>
</gene>